<dbReference type="PRINTS" id="PR00326">
    <property type="entry name" value="GTP1OBG"/>
</dbReference>
<comment type="subcellular location">
    <subcellularLocation>
        <location evidence="9">Cytoplasm</location>
    </subcellularLocation>
</comment>
<dbReference type="CDD" id="cd01898">
    <property type="entry name" value="Obg"/>
    <property type="match status" value="1"/>
</dbReference>
<gene>
    <name evidence="14" type="primary">obgE</name>
    <name evidence="9" type="synonym">obg</name>
    <name evidence="14" type="ORF">H9742_08340</name>
</gene>
<dbReference type="PANTHER" id="PTHR11702">
    <property type="entry name" value="DEVELOPMENTALLY REGULATED GTP-BINDING PROTEIN-RELATED"/>
    <property type="match status" value="1"/>
</dbReference>
<organism evidence="14 15">
    <name type="scientific">Candidatus Acetatifactor stercoripullorum</name>
    <dbReference type="NCBI Taxonomy" id="2838414"/>
    <lineage>
        <taxon>Bacteria</taxon>
        <taxon>Bacillati</taxon>
        <taxon>Bacillota</taxon>
        <taxon>Clostridia</taxon>
        <taxon>Lachnospirales</taxon>
        <taxon>Lachnospiraceae</taxon>
        <taxon>Acetatifactor</taxon>
    </lineage>
</organism>
<dbReference type="InterPro" id="IPR006073">
    <property type="entry name" value="GTP-bd"/>
</dbReference>
<dbReference type="PROSITE" id="PS00905">
    <property type="entry name" value="GTP1_OBG"/>
    <property type="match status" value="1"/>
</dbReference>
<dbReference type="GO" id="GO:0005737">
    <property type="term" value="C:cytoplasm"/>
    <property type="evidence" value="ECO:0007669"/>
    <property type="project" value="UniProtKB-SubCell"/>
</dbReference>
<evidence type="ECO:0000256" key="6">
    <source>
        <dbReference type="ARBA" id="ARBA00022801"/>
    </source>
</evidence>
<reference evidence="14" key="1">
    <citation type="journal article" date="2021" name="PeerJ">
        <title>Extensive microbial diversity within the chicken gut microbiome revealed by metagenomics and culture.</title>
        <authorList>
            <person name="Gilroy R."/>
            <person name="Ravi A."/>
            <person name="Getino M."/>
            <person name="Pursley I."/>
            <person name="Horton D.L."/>
            <person name="Alikhan N.F."/>
            <person name="Baker D."/>
            <person name="Gharbi K."/>
            <person name="Hall N."/>
            <person name="Watson M."/>
            <person name="Adriaenssens E.M."/>
            <person name="Foster-Nyarko E."/>
            <person name="Jarju S."/>
            <person name="Secka A."/>
            <person name="Antonio M."/>
            <person name="Oren A."/>
            <person name="Chaudhuri R.R."/>
            <person name="La Ragione R."/>
            <person name="Hildebrand F."/>
            <person name="Pallen M.J."/>
        </authorList>
    </citation>
    <scope>NUCLEOTIDE SEQUENCE</scope>
    <source>
        <strain evidence="14">CHK195-6426</strain>
    </source>
</reference>
<evidence type="ECO:0000256" key="4">
    <source>
        <dbReference type="ARBA" id="ARBA00022723"/>
    </source>
</evidence>
<accession>A0A9D1UCL2</accession>
<dbReference type="SUPFAM" id="SSF82051">
    <property type="entry name" value="Obg GTP-binding protein N-terminal domain"/>
    <property type="match status" value="1"/>
</dbReference>
<dbReference type="PROSITE" id="PS51710">
    <property type="entry name" value="G_OBG"/>
    <property type="match status" value="1"/>
</dbReference>
<keyword evidence="7 9" id="KW-0460">Magnesium</keyword>
<keyword evidence="3 9" id="KW-0963">Cytoplasm</keyword>
<dbReference type="PROSITE" id="PS51883">
    <property type="entry name" value="OBG"/>
    <property type="match status" value="1"/>
</dbReference>
<evidence type="ECO:0000256" key="5">
    <source>
        <dbReference type="ARBA" id="ARBA00022741"/>
    </source>
</evidence>
<dbReference type="Pfam" id="PF09269">
    <property type="entry name" value="DUF1967"/>
    <property type="match status" value="1"/>
</dbReference>
<keyword evidence="4 9" id="KW-0479">Metal-binding</keyword>
<evidence type="ECO:0000256" key="9">
    <source>
        <dbReference type="HAMAP-Rule" id="MF_01454"/>
    </source>
</evidence>
<dbReference type="PROSITE" id="PS51881">
    <property type="entry name" value="OCT"/>
    <property type="match status" value="1"/>
</dbReference>
<evidence type="ECO:0000313" key="15">
    <source>
        <dbReference type="Proteomes" id="UP000824265"/>
    </source>
</evidence>
<dbReference type="NCBIfam" id="NF008955">
    <property type="entry name" value="PRK12297.1"/>
    <property type="match status" value="1"/>
</dbReference>
<comment type="similarity">
    <text evidence="2 9">Belongs to the TRAFAC class OBG-HflX-like GTPase superfamily. OBG GTPase family.</text>
</comment>
<feature type="binding site" evidence="9">
    <location>
        <begin position="190"/>
        <end position="194"/>
    </location>
    <ligand>
        <name>GTP</name>
        <dbReference type="ChEBI" id="CHEBI:37565"/>
    </ligand>
</feature>
<dbReference type="NCBIfam" id="TIGR03595">
    <property type="entry name" value="Obg_CgtA_exten"/>
    <property type="match status" value="1"/>
</dbReference>
<feature type="compositionally biased region" description="Basic and acidic residues" evidence="10">
    <location>
        <begin position="16"/>
        <end position="27"/>
    </location>
</feature>
<dbReference type="Proteomes" id="UP000824265">
    <property type="component" value="Unassembled WGS sequence"/>
</dbReference>
<comment type="subunit">
    <text evidence="9">Monomer.</text>
</comment>
<keyword evidence="8 9" id="KW-0342">GTP-binding</keyword>
<dbReference type="EMBL" id="DXGH01000043">
    <property type="protein sequence ID" value="HIW81510.1"/>
    <property type="molecule type" value="Genomic_DNA"/>
</dbReference>
<feature type="region of interest" description="Disordered" evidence="10">
    <location>
        <begin position="13"/>
        <end position="40"/>
    </location>
</feature>
<dbReference type="GO" id="GO:0042254">
    <property type="term" value="P:ribosome biogenesis"/>
    <property type="evidence" value="ECO:0007669"/>
    <property type="project" value="UniProtKB-UniRule"/>
</dbReference>
<dbReference type="GO" id="GO:0003924">
    <property type="term" value="F:GTPase activity"/>
    <property type="evidence" value="ECO:0007669"/>
    <property type="project" value="UniProtKB-UniRule"/>
</dbReference>
<dbReference type="Gene3D" id="2.70.210.12">
    <property type="entry name" value="GTP1/OBG domain"/>
    <property type="match status" value="1"/>
</dbReference>
<dbReference type="InterPro" id="IPR015349">
    <property type="entry name" value="OCT_dom"/>
</dbReference>
<keyword evidence="6 9" id="KW-0378">Hydrolase</keyword>
<comment type="function">
    <text evidence="9">An essential GTPase which binds GTP, GDP and possibly (p)ppGpp with moderate affinity, with high nucleotide exchange rates and a fairly low GTP hydrolysis rate. Plays a role in control of the cell cycle, stress response, ribosome biogenesis and in those bacteria that undergo differentiation, in morphogenesis control.</text>
</comment>
<comment type="cofactor">
    <cofactor evidence="1 9">
        <name>Mg(2+)</name>
        <dbReference type="ChEBI" id="CHEBI:18420"/>
    </cofactor>
</comment>
<dbReference type="Gene3D" id="3.40.50.300">
    <property type="entry name" value="P-loop containing nucleotide triphosphate hydrolases"/>
    <property type="match status" value="1"/>
</dbReference>
<dbReference type="GO" id="GO:0005525">
    <property type="term" value="F:GTP binding"/>
    <property type="evidence" value="ECO:0007669"/>
    <property type="project" value="UniProtKB-UniRule"/>
</dbReference>
<dbReference type="InterPro" id="IPR045086">
    <property type="entry name" value="OBG_GTPase"/>
</dbReference>
<evidence type="ECO:0000256" key="7">
    <source>
        <dbReference type="ARBA" id="ARBA00022842"/>
    </source>
</evidence>
<keyword evidence="5 9" id="KW-0547">Nucleotide-binding</keyword>
<dbReference type="InterPro" id="IPR006169">
    <property type="entry name" value="GTP1_OBG_dom"/>
</dbReference>
<comment type="caution">
    <text evidence="14">The sequence shown here is derived from an EMBL/GenBank/DDBJ whole genome shotgun (WGS) entry which is preliminary data.</text>
</comment>
<evidence type="ECO:0000256" key="3">
    <source>
        <dbReference type="ARBA" id="ARBA00022490"/>
    </source>
</evidence>
<feature type="binding site" evidence="9">
    <location>
        <begin position="165"/>
        <end position="172"/>
    </location>
    <ligand>
        <name>GTP</name>
        <dbReference type="ChEBI" id="CHEBI:37565"/>
    </ligand>
</feature>
<name>A0A9D1UCL2_9FIRM</name>
<dbReference type="InterPro" id="IPR014100">
    <property type="entry name" value="GTP-bd_Obg/CgtA"/>
</dbReference>
<dbReference type="InterPro" id="IPR006074">
    <property type="entry name" value="GTP1-OBG_CS"/>
</dbReference>
<evidence type="ECO:0000256" key="1">
    <source>
        <dbReference type="ARBA" id="ARBA00001946"/>
    </source>
</evidence>
<evidence type="ECO:0000256" key="2">
    <source>
        <dbReference type="ARBA" id="ARBA00007699"/>
    </source>
</evidence>
<evidence type="ECO:0000259" key="13">
    <source>
        <dbReference type="PROSITE" id="PS51883"/>
    </source>
</evidence>
<dbReference type="SUPFAM" id="SSF52540">
    <property type="entry name" value="P-loop containing nucleoside triphosphate hydrolases"/>
    <property type="match status" value="1"/>
</dbReference>
<evidence type="ECO:0000259" key="12">
    <source>
        <dbReference type="PROSITE" id="PS51881"/>
    </source>
</evidence>
<feature type="domain" description="OBG-type G" evidence="11">
    <location>
        <begin position="159"/>
        <end position="334"/>
    </location>
</feature>
<dbReference type="SUPFAM" id="SSF102741">
    <property type="entry name" value="Obg GTP-binding protein C-terminal domain"/>
    <property type="match status" value="1"/>
</dbReference>
<dbReference type="InterPro" id="IPR036346">
    <property type="entry name" value="GTP-bd_prot_GTP1/OBG_C_sf"/>
</dbReference>
<dbReference type="NCBIfam" id="TIGR02729">
    <property type="entry name" value="Obg_CgtA"/>
    <property type="match status" value="1"/>
</dbReference>
<feature type="binding site" evidence="9">
    <location>
        <begin position="282"/>
        <end position="285"/>
    </location>
    <ligand>
        <name>GTP</name>
        <dbReference type="ChEBI" id="CHEBI:37565"/>
    </ligand>
</feature>
<dbReference type="Gene3D" id="3.30.300.350">
    <property type="entry name" value="GTP-binding protein OBG, C-terminal domain"/>
    <property type="match status" value="1"/>
</dbReference>
<dbReference type="AlphaFoldDB" id="A0A9D1UCL2"/>
<dbReference type="GO" id="GO:0000287">
    <property type="term" value="F:magnesium ion binding"/>
    <property type="evidence" value="ECO:0007669"/>
    <property type="project" value="InterPro"/>
</dbReference>
<feature type="binding site" evidence="9">
    <location>
        <begin position="315"/>
        <end position="317"/>
    </location>
    <ligand>
        <name>GTP</name>
        <dbReference type="ChEBI" id="CHEBI:37565"/>
    </ligand>
</feature>
<protein>
    <recommendedName>
        <fullName evidence="9">GTPase Obg</fullName>
        <ecNumber evidence="9">3.6.5.-</ecNumber>
    </recommendedName>
    <alternativeName>
        <fullName evidence="9">GTP-binding protein Obg</fullName>
    </alternativeName>
</protein>
<dbReference type="EC" id="3.6.5.-" evidence="9"/>
<reference evidence="14" key="2">
    <citation type="submission" date="2021-04" db="EMBL/GenBank/DDBJ databases">
        <authorList>
            <person name="Gilroy R."/>
        </authorList>
    </citation>
    <scope>NUCLEOTIDE SEQUENCE</scope>
    <source>
        <strain evidence="14">CHK195-6426</strain>
    </source>
</reference>
<feature type="binding site" evidence="9">
    <location>
        <begin position="212"/>
        <end position="215"/>
    </location>
    <ligand>
        <name>GTP</name>
        <dbReference type="ChEBI" id="CHEBI:37565"/>
    </ligand>
</feature>
<dbReference type="FunFam" id="2.70.210.12:FF:000001">
    <property type="entry name" value="GTPase Obg"/>
    <property type="match status" value="1"/>
</dbReference>
<dbReference type="NCBIfam" id="NF008956">
    <property type="entry name" value="PRK12299.1"/>
    <property type="match status" value="1"/>
</dbReference>
<evidence type="ECO:0000256" key="10">
    <source>
        <dbReference type="SAM" id="MobiDB-lite"/>
    </source>
</evidence>
<dbReference type="InterPro" id="IPR036726">
    <property type="entry name" value="GTP1_OBG_dom_sf"/>
</dbReference>
<feature type="domain" description="Obg" evidence="13">
    <location>
        <begin position="1"/>
        <end position="158"/>
    </location>
</feature>
<feature type="binding site" evidence="9">
    <location>
        <position position="192"/>
    </location>
    <ligand>
        <name>Mg(2+)</name>
        <dbReference type="ChEBI" id="CHEBI:18420"/>
    </ligand>
</feature>
<evidence type="ECO:0000256" key="8">
    <source>
        <dbReference type="ARBA" id="ARBA00023134"/>
    </source>
</evidence>
<dbReference type="InterPro" id="IPR031167">
    <property type="entry name" value="G_OBG"/>
</dbReference>
<evidence type="ECO:0000259" key="11">
    <source>
        <dbReference type="PROSITE" id="PS51710"/>
    </source>
</evidence>
<feature type="domain" description="OCT" evidence="12">
    <location>
        <begin position="352"/>
        <end position="431"/>
    </location>
</feature>
<feature type="binding site" evidence="9">
    <location>
        <position position="172"/>
    </location>
    <ligand>
        <name>Mg(2+)</name>
        <dbReference type="ChEBI" id="CHEBI:18420"/>
    </ligand>
</feature>
<dbReference type="NCBIfam" id="NF008954">
    <property type="entry name" value="PRK12296.1"/>
    <property type="match status" value="1"/>
</dbReference>
<evidence type="ECO:0000313" key="14">
    <source>
        <dbReference type="EMBL" id="HIW81510.1"/>
    </source>
</evidence>
<dbReference type="InterPro" id="IPR027417">
    <property type="entry name" value="P-loop_NTPase"/>
</dbReference>
<dbReference type="PANTHER" id="PTHR11702:SF31">
    <property type="entry name" value="MITOCHONDRIAL RIBOSOME-ASSOCIATED GTPASE 2"/>
    <property type="match status" value="1"/>
</dbReference>
<dbReference type="HAMAP" id="MF_01454">
    <property type="entry name" value="GTPase_Obg"/>
    <property type="match status" value="1"/>
</dbReference>
<proteinExistence type="inferred from homology"/>
<dbReference type="Pfam" id="PF01926">
    <property type="entry name" value="MMR_HSR1"/>
    <property type="match status" value="1"/>
</dbReference>
<dbReference type="Pfam" id="PF01018">
    <property type="entry name" value="GTP1_OBG"/>
    <property type="match status" value="1"/>
</dbReference>
<sequence length="431" mass="47099">MFADRAKIYVSSGKGGDGHVSFRREKYVPNGGPDGGDGGHGGDVIFAVDEGLNTLIDFRHIRKYKAEDGQAGDKRNCRGKDGQDIVIKVPEGTVIKEAETGKVIVDMSGKNKRVVLLKGGRGGNGNQHYATSTMQAPKYAQPGQPAQELTLLLELKVIADVGLVGFPNVGKSTFLSRVTNAKPKIANYHFTTLNPNLGVVDLEGTKGFVIADIPGLIEGASEGVGLGHEFLRHIERTKVIIHMVDAAGTEGRDPIADIYAINKELEAYNPELAKRPQVIAANKIDAVYTGLGQENPVEAIRAEFEPKGTAVFPISAVAGEGVKELLYHVENMLESIGEKPTVFEQEYFPERKAGYSEEPYTVSYDEKADEYVVEGPRIEKMLGYTNLESEKGFTFFQNFLKDNGILEQLEALGIEEGDTVRMYGLSFDYYK</sequence>